<gene>
    <name evidence="6" type="ORF">GBA65_14515</name>
</gene>
<dbReference type="InterPro" id="IPR000595">
    <property type="entry name" value="cNMP-bd_dom"/>
</dbReference>
<dbReference type="Gene3D" id="1.10.10.10">
    <property type="entry name" value="Winged helix-like DNA-binding domain superfamily/Winged helix DNA-binding domain"/>
    <property type="match status" value="1"/>
</dbReference>
<dbReference type="CDD" id="cd00038">
    <property type="entry name" value="CAP_ED"/>
    <property type="match status" value="1"/>
</dbReference>
<evidence type="ECO:0000259" key="5">
    <source>
        <dbReference type="PROSITE" id="PS51063"/>
    </source>
</evidence>
<evidence type="ECO:0000313" key="7">
    <source>
        <dbReference type="Proteomes" id="UP000502706"/>
    </source>
</evidence>
<name>A0A6G8PZA8_9ACTN</name>
<dbReference type="PANTHER" id="PTHR24567:SF74">
    <property type="entry name" value="HTH-TYPE TRANSCRIPTIONAL REGULATOR ARCR"/>
    <property type="match status" value="1"/>
</dbReference>
<dbReference type="InterPro" id="IPR012318">
    <property type="entry name" value="HTH_CRP"/>
</dbReference>
<dbReference type="Gene3D" id="2.60.120.10">
    <property type="entry name" value="Jelly Rolls"/>
    <property type="match status" value="1"/>
</dbReference>
<dbReference type="AlphaFoldDB" id="A0A6G8PZA8"/>
<dbReference type="Pfam" id="PF00027">
    <property type="entry name" value="cNMP_binding"/>
    <property type="match status" value="1"/>
</dbReference>
<evidence type="ECO:0000256" key="2">
    <source>
        <dbReference type="ARBA" id="ARBA00023125"/>
    </source>
</evidence>
<dbReference type="KEGG" id="rmar:GBA65_14515"/>
<keyword evidence="1" id="KW-0805">Transcription regulation</keyword>
<dbReference type="InterPro" id="IPR018490">
    <property type="entry name" value="cNMP-bd_dom_sf"/>
</dbReference>
<dbReference type="InterPro" id="IPR036388">
    <property type="entry name" value="WH-like_DNA-bd_sf"/>
</dbReference>
<sequence length="243" mass="27396">MVHPRHGLIAGEDARLLSLVDVFEPLSAEEIEDISWSCASVRLRAGEVLFGEDDLNETLFVLKNGRVRVYRRSPEGREFTLCVVEGGTVFGEVALTSRGTRGAYAHCMEDSELSILRRADVERLVLRKPEVGLSLIRLLSERLSAYERRLEDLGLKEVPARLASLILLLIEREGIRTRAGYKIPTRYTHHHLGTMIGANREAVTRAFTQLRETETVETENRLIRVRDIEALERAAAEGLPVRV</sequence>
<reference evidence="6 7" key="1">
    <citation type="submission" date="2019-10" db="EMBL/GenBank/DDBJ databases">
        <title>Rubrobacter sp nov SCSIO 52915 isolated from a deep-sea sediment in the South China Sea.</title>
        <authorList>
            <person name="Chen R.W."/>
        </authorList>
    </citation>
    <scope>NUCLEOTIDE SEQUENCE [LARGE SCALE GENOMIC DNA]</scope>
    <source>
        <strain evidence="6 7">SCSIO 52915</strain>
    </source>
</reference>
<evidence type="ECO:0000259" key="4">
    <source>
        <dbReference type="PROSITE" id="PS50042"/>
    </source>
</evidence>
<dbReference type="SUPFAM" id="SSF46785">
    <property type="entry name" value="Winged helix' DNA-binding domain"/>
    <property type="match status" value="1"/>
</dbReference>
<dbReference type="SMART" id="SM00100">
    <property type="entry name" value="cNMP"/>
    <property type="match status" value="1"/>
</dbReference>
<organism evidence="6 7">
    <name type="scientific">Rubrobacter marinus</name>
    <dbReference type="NCBI Taxonomy" id="2653852"/>
    <lineage>
        <taxon>Bacteria</taxon>
        <taxon>Bacillati</taxon>
        <taxon>Actinomycetota</taxon>
        <taxon>Rubrobacteria</taxon>
        <taxon>Rubrobacterales</taxon>
        <taxon>Rubrobacteraceae</taxon>
        <taxon>Rubrobacter</taxon>
    </lineage>
</organism>
<keyword evidence="2" id="KW-0238">DNA-binding</keyword>
<feature type="domain" description="HTH crp-type" evidence="5">
    <location>
        <begin position="156"/>
        <end position="229"/>
    </location>
</feature>
<accession>A0A6G8PZA8</accession>
<dbReference type="InterPro" id="IPR014710">
    <property type="entry name" value="RmlC-like_jellyroll"/>
</dbReference>
<dbReference type="PROSITE" id="PS50042">
    <property type="entry name" value="CNMP_BINDING_3"/>
    <property type="match status" value="1"/>
</dbReference>
<dbReference type="GO" id="GO:0005829">
    <property type="term" value="C:cytosol"/>
    <property type="evidence" value="ECO:0007669"/>
    <property type="project" value="TreeGrafter"/>
</dbReference>
<feature type="domain" description="Cyclic nucleotide-binding" evidence="4">
    <location>
        <begin position="22"/>
        <end position="142"/>
    </location>
</feature>
<dbReference type="PROSITE" id="PS51063">
    <property type="entry name" value="HTH_CRP_2"/>
    <property type="match status" value="1"/>
</dbReference>
<dbReference type="InterPro" id="IPR036390">
    <property type="entry name" value="WH_DNA-bd_sf"/>
</dbReference>
<protein>
    <submittedName>
        <fullName evidence="6">Cyclic nucleotide-binding domain-containing protein</fullName>
    </submittedName>
</protein>
<dbReference type="SUPFAM" id="SSF51206">
    <property type="entry name" value="cAMP-binding domain-like"/>
    <property type="match status" value="1"/>
</dbReference>
<keyword evidence="7" id="KW-1185">Reference proteome</keyword>
<keyword evidence="3" id="KW-0804">Transcription</keyword>
<dbReference type="Proteomes" id="UP000502706">
    <property type="component" value="Chromosome"/>
</dbReference>
<dbReference type="GO" id="GO:0003700">
    <property type="term" value="F:DNA-binding transcription factor activity"/>
    <property type="evidence" value="ECO:0007669"/>
    <property type="project" value="TreeGrafter"/>
</dbReference>
<dbReference type="InterPro" id="IPR050397">
    <property type="entry name" value="Env_Response_Regulators"/>
</dbReference>
<evidence type="ECO:0000256" key="1">
    <source>
        <dbReference type="ARBA" id="ARBA00023015"/>
    </source>
</evidence>
<evidence type="ECO:0000256" key="3">
    <source>
        <dbReference type="ARBA" id="ARBA00023163"/>
    </source>
</evidence>
<dbReference type="Pfam" id="PF13545">
    <property type="entry name" value="HTH_Crp_2"/>
    <property type="match status" value="1"/>
</dbReference>
<dbReference type="EMBL" id="CP045121">
    <property type="protein sequence ID" value="QIN79532.1"/>
    <property type="molecule type" value="Genomic_DNA"/>
</dbReference>
<evidence type="ECO:0000313" key="6">
    <source>
        <dbReference type="EMBL" id="QIN79532.1"/>
    </source>
</evidence>
<dbReference type="PANTHER" id="PTHR24567">
    <property type="entry name" value="CRP FAMILY TRANSCRIPTIONAL REGULATORY PROTEIN"/>
    <property type="match status" value="1"/>
</dbReference>
<dbReference type="GO" id="GO:0003677">
    <property type="term" value="F:DNA binding"/>
    <property type="evidence" value="ECO:0007669"/>
    <property type="project" value="UniProtKB-KW"/>
</dbReference>
<proteinExistence type="predicted"/>